<evidence type="ECO:0000313" key="4">
    <source>
        <dbReference type="Proteomes" id="UP001139311"/>
    </source>
</evidence>
<evidence type="ECO:0000313" key="3">
    <source>
        <dbReference type="EMBL" id="MCB4824481.1"/>
    </source>
</evidence>
<sequence length="282" mass="30666">MNSKLMTGAAAGLLAAALSSTAAWAQVGGGHAGHGATATTTADPHPAPGGGFLAPETHGIDAKHPPLYFGAVLFEQNEIRSTGRGNPLYAWEGLGYYGTDYHRLWINARGETNRERGGLERAEVQALYSRLLGYYWDIQAGVRHDFRIDPSAGTPPRTYGVISLQGLAPGFFEVKLQGFVGGEGVFLARVEASYDLLITNRLVLQPEFEMNFSTGWDREALIAPGLYRTEVGIRLRYEITREFAPYIGYSFESFNGGATGLNRRLGEKPSQSTVVAGIRLFF</sequence>
<feature type="chain" id="PRO_5040755650" evidence="2">
    <location>
        <begin position="26"/>
        <end position="282"/>
    </location>
</feature>
<dbReference type="EMBL" id="JAJAQI010000044">
    <property type="protein sequence ID" value="MCB4824481.1"/>
    <property type="molecule type" value="Genomic_DNA"/>
</dbReference>
<dbReference type="GO" id="GO:0006878">
    <property type="term" value="P:intracellular copper ion homeostasis"/>
    <property type="evidence" value="ECO:0007669"/>
    <property type="project" value="InterPro"/>
</dbReference>
<proteinExistence type="predicted"/>
<dbReference type="GO" id="GO:0005507">
    <property type="term" value="F:copper ion binding"/>
    <property type="evidence" value="ECO:0007669"/>
    <property type="project" value="InterPro"/>
</dbReference>
<evidence type="ECO:0000256" key="1">
    <source>
        <dbReference type="SAM" id="MobiDB-lite"/>
    </source>
</evidence>
<dbReference type="Pfam" id="PF05275">
    <property type="entry name" value="CopB"/>
    <property type="match status" value="1"/>
</dbReference>
<feature type="compositionally biased region" description="Low complexity" evidence="1">
    <location>
        <begin position="34"/>
        <end position="44"/>
    </location>
</feature>
<feature type="region of interest" description="Disordered" evidence="1">
    <location>
        <begin position="29"/>
        <end position="56"/>
    </location>
</feature>
<keyword evidence="2" id="KW-0732">Signal</keyword>
<comment type="caution">
    <text evidence="3">The sequence shown here is derived from an EMBL/GenBank/DDBJ whole genome shotgun (WGS) entry which is preliminary data.</text>
</comment>
<gene>
    <name evidence="3" type="ORF">LHA35_22375</name>
</gene>
<dbReference type="RefSeq" id="WP_226612216.1">
    <property type="nucleotide sequence ID" value="NZ_JAJAQI010000044.1"/>
</dbReference>
<organism evidence="3 4">
    <name type="scientific">Roseicella aerolata</name>
    <dbReference type="NCBI Taxonomy" id="2883479"/>
    <lineage>
        <taxon>Bacteria</taxon>
        <taxon>Pseudomonadati</taxon>
        <taxon>Pseudomonadota</taxon>
        <taxon>Alphaproteobacteria</taxon>
        <taxon>Acetobacterales</taxon>
        <taxon>Roseomonadaceae</taxon>
        <taxon>Roseicella</taxon>
    </lineage>
</organism>
<dbReference type="InterPro" id="IPR007939">
    <property type="entry name" value="Cu-R_B_prcur"/>
</dbReference>
<feature type="signal peptide" evidence="2">
    <location>
        <begin position="1"/>
        <end position="25"/>
    </location>
</feature>
<evidence type="ECO:0000256" key="2">
    <source>
        <dbReference type="SAM" id="SignalP"/>
    </source>
</evidence>
<dbReference type="AlphaFoldDB" id="A0A9X1IGN6"/>
<protein>
    <submittedName>
        <fullName evidence="3">Copper resistance protein B</fullName>
    </submittedName>
</protein>
<dbReference type="Proteomes" id="UP001139311">
    <property type="component" value="Unassembled WGS sequence"/>
</dbReference>
<reference evidence="3" key="1">
    <citation type="submission" date="2021-10" db="EMBL/GenBank/DDBJ databases">
        <title>Roseicella aerolatum sp. nov., isolated from aerosols of e-waste dismantling site.</title>
        <authorList>
            <person name="Qin T."/>
        </authorList>
    </citation>
    <scope>NUCLEOTIDE SEQUENCE</scope>
    <source>
        <strain evidence="3">GB24</strain>
    </source>
</reference>
<dbReference type="GO" id="GO:0009279">
    <property type="term" value="C:cell outer membrane"/>
    <property type="evidence" value="ECO:0007669"/>
    <property type="project" value="InterPro"/>
</dbReference>
<accession>A0A9X1IGN6</accession>
<keyword evidence="4" id="KW-1185">Reference proteome</keyword>
<name>A0A9X1IGN6_9PROT</name>